<evidence type="ECO:0000256" key="1">
    <source>
        <dbReference type="SAM" id="MobiDB-lite"/>
    </source>
</evidence>
<comment type="caution">
    <text evidence="2">The sequence shown here is derived from an EMBL/GenBank/DDBJ whole genome shotgun (WGS) entry which is preliminary data.</text>
</comment>
<feature type="compositionally biased region" description="Polar residues" evidence="1">
    <location>
        <begin position="26"/>
        <end position="42"/>
    </location>
</feature>
<keyword evidence="3" id="KW-1185">Reference proteome</keyword>
<dbReference type="AlphaFoldDB" id="A0A835PVV6"/>
<evidence type="ECO:0000313" key="2">
    <source>
        <dbReference type="EMBL" id="KAG0458163.1"/>
    </source>
</evidence>
<protein>
    <submittedName>
        <fullName evidence="2">Uncharacterized protein</fullName>
    </submittedName>
</protein>
<dbReference type="EMBL" id="JADCNL010000012">
    <property type="protein sequence ID" value="KAG0458163.1"/>
    <property type="molecule type" value="Genomic_DNA"/>
</dbReference>
<proteinExistence type="predicted"/>
<organism evidence="2 3">
    <name type="scientific">Vanilla planifolia</name>
    <name type="common">Vanilla</name>
    <dbReference type="NCBI Taxonomy" id="51239"/>
    <lineage>
        <taxon>Eukaryota</taxon>
        <taxon>Viridiplantae</taxon>
        <taxon>Streptophyta</taxon>
        <taxon>Embryophyta</taxon>
        <taxon>Tracheophyta</taxon>
        <taxon>Spermatophyta</taxon>
        <taxon>Magnoliopsida</taxon>
        <taxon>Liliopsida</taxon>
        <taxon>Asparagales</taxon>
        <taxon>Orchidaceae</taxon>
        <taxon>Vanilloideae</taxon>
        <taxon>Vanilleae</taxon>
        <taxon>Vanilla</taxon>
    </lineage>
</organism>
<dbReference type="OrthoDB" id="759087at2759"/>
<gene>
    <name evidence="2" type="ORF">HPP92_023320</name>
</gene>
<name>A0A835PVV6_VANPL</name>
<dbReference type="Proteomes" id="UP000636800">
    <property type="component" value="Chromosome 12"/>
</dbReference>
<feature type="region of interest" description="Disordered" evidence="1">
    <location>
        <begin position="16"/>
        <end position="71"/>
    </location>
</feature>
<reference evidence="2 3" key="1">
    <citation type="journal article" date="2020" name="Nat. Food">
        <title>A phased Vanilla planifolia genome enables genetic improvement of flavour and production.</title>
        <authorList>
            <person name="Hasing T."/>
            <person name="Tang H."/>
            <person name="Brym M."/>
            <person name="Khazi F."/>
            <person name="Huang T."/>
            <person name="Chambers A.H."/>
        </authorList>
    </citation>
    <scope>NUCLEOTIDE SEQUENCE [LARGE SCALE GENOMIC DNA]</scope>
    <source>
        <tissue evidence="2">Leaf</tissue>
    </source>
</reference>
<accession>A0A835PVV6</accession>
<evidence type="ECO:0000313" key="3">
    <source>
        <dbReference type="Proteomes" id="UP000636800"/>
    </source>
</evidence>
<sequence length="109" mass="12966">MERGLDELDCQLHHHRHAETAGAYARQQQPANSNTRTPQMTIPTRETRRARRANCRPRSQPIGRHLQSESQHMSPLHWINVGEMKRWIYLPLPSKRKRSRVERVREGIW</sequence>